<reference evidence="2" key="1">
    <citation type="journal article" date="2019" name="Int. J. Syst. Evol. Microbiol.">
        <title>The Global Catalogue of Microorganisms (GCM) 10K type strain sequencing project: providing services to taxonomists for standard genome sequencing and annotation.</title>
        <authorList>
            <consortium name="The Broad Institute Genomics Platform"/>
            <consortium name="The Broad Institute Genome Sequencing Center for Infectious Disease"/>
            <person name="Wu L."/>
            <person name="Ma J."/>
        </authorList>
    </citation>
    <scope>NUCLEOTIDE SEQUENCE [LARGE SCALE GENOMIC DNA]</scope>
    <source>
        <strain evidence="2">KCTC 42587</strain>
    </source>
</reference>
<evidence type="ECO:0000313" key="2">
    <source>
        <dbReference type="Proteomes" id="UP001597472"/>
    </source>
</evidence>
<name>A0ABW5KRD6_9FLAO</name>
<evidence type="ECO:0000313" key="1">
    <source>
        <dbReference type="EMBL" id="MFD2550893.1"/>
    </source>
</evidence>
<accession>A0ABW5KRD6</accession>
<gene>
    <name evidence="1" type="ORF">ACFSQP_03595</name>
</gene>
<keyword evidence="2" id="KW-1185">Reference proteome</keyword>
<comment type="caution">
    <text evidence="1">The sequence shown here is derived from an EMBL/GenBank/DDBJ whole genome shotgun (WGS) entry which is preliminary data.</text>
</comment>
<organism evidence="1 2">
    <name type="scientific">Bizionia sediminis</name>
    <dbReference type="NCBI Taxonomy" id="1737064"/>
    <lineage>
        <taxon>Bacteria</taxon>
        <taxon>Pseudomonadati</taxon>
        <taxon>Bacteroidota</taxon>
        <taxon>Flavobacteriia</taxon>
        <taxon>Flavobacteriales</taxon>
        <taxon>Flavobacteriaceae</taxon>
        <taxon>Bizionia</taxon>
    </lineage>
</organism>
<dbReference type="RefSeq" id="WP_376891832.1">
    <property type="nucleotide sequence ID" value="NZ_JBHULS010000001.1"/>
</dbReference>
<proteinExistence type="predicted"/>
<evidence type="ECO:0008006" key="3">
    <source>
        <dbReference type="Google" id="ProtNLM"/>
    </source>
</evidence>
<sequence>MKTILFLITCVITMNVFSQDPMLQKNNLKLDEQAKALTRAYSKELALSGEQIGMFENKVEEFLIRAEKIKATYQGRQKLRMLYALQTRETAEMDNILTQPQWELYKKIKPELQPLVQVKTESESN</sequence>
<dbReference type="Proteomes" id="UP001597472">
    <property type="component" value="Unassembled WGS sequence"/>
</dbReference>
<dbReference type="EMBL" id="JBHULS010000001">
    <property type="protein sequence ID" value="MFD2550893.1"/>
    <property type="molecule type" value="Genomic_DNA"/>
</dbReference>
<protein>
    <recommendedName>
        <fullName evidence="3">DUF4168 domain-containing protein</fullName>
    </recommendedName>
</protein>